<accession>A0A0U1L258</accession>
<dbReference type="AlphaFoldDB" id="A0A0U1L258"/>
<dbReference type="Proteomes" id="UP000049855">
    <property type="component" value="Unassembled WGS sequence"/>
</dbReference>
<keyword evidence="2" id="KW-1185">Reference proteome</keyword>
<reference evidence="2" key="1">
    <citation type="submission" date="2015-03" db="EMBL/GenBank/DDBJ databases">
        <authorList>
            <person name="Nijsse Bart"/>
        </authorList>
    </citation>
    <scope>NUCLEOTIDE SEQUENCE [LARGE SCALE GENOMIC DNA]</scope>
</reference>
<protein>
    <submittedName>
        <fullName evidence="1">Uncharacterized protein</fullName>
    </submittedName>
</protein>
<name>A0A0U1L258_9FIRM</name>
<organism evidence="1 2">
    <name type="scientific">Sporomusa ovata</name>
    <dbReference type="NCBI Taxonomy" id="2378"/>
    <lineage>
        <taxon>Bacteria</taxon>
        <taxon>Bacillati</taxon>
        <taxon>Bacillota</taxon>
        <taxon>Negativicutes</taxon>
        <taxon>Selenomonadales</taxon>
        <taxon>Sporomusaceae</taxon>
        <taxon>Sporomusa</taxon>
    </lineage>
</organism>
<evidence type="ECO:0000313" key="2">
    <source>
        <dbReference type="Proteomes" id="UP000049855"/>
    </source>
</evidence>
<proteinExistence type="predicted"/>
<dbReference type="RefSeq" id="WP_021167808.1">
    <property type="nucleotide sequence ID" value="NZ_CTRP01000012.1"/>
</dbReference>
<gene>
    <name evidence="1" type="ORF">SpAn4DRAFT_2226</name>
</gene>
<dbReference type="EMBL" id="CTRP01000012">
    <property type="protein sequence ID" value="CQR72994.1"/>
    <property type="molecule type" value="Genomic_DNA"/>
</dbReference>
<sequence>MTDMIEDYKYLFALHLEDISKRYGLLYYDVLRGKMPAEVQEVYAEGLARVFEYMNLRHGLEMEEVMAVHETIIETVLVEFVIAALHNATLDNPQVLH</sequence>
<evidence type="ECO:0000313" key="1">
    <source>
        <dbReference type="EMBL" id="CQR72994.1"/>
    </source>
</evidence>